<protein>
    <submittedName>
        <fullName evidence="4">NUDIX hydrolase</fullName>
    </submittedName>
</protein>
<dbReference type="InterPro" id="IPR020084">
    <property type="entry name" value="NUDIX_hydrolase_CS"/>
</dbReference>
<evidence type="ECO:0000256" key="1">
    <source>
        <dbReference type="ARBA" id="ARBA00001946"/>
    </source>
</evidence>
<reference evidence="4 5" key="1">
    <citation type="submission" date="2023-02" db="EMBL/GenBank/DDBJ databases">
        <title>Novel Oscillospiraceae bacterial genomes.</title>
        <authorList>
            <person name="Srinivasan S."/>
            <person name="Austin M.N."/>
            <person name="Fiedler T.L."/>
            <person name="Strenk S.M."/>
            <person name="Agnew K.J."/>
            <person name="Nagana Gowda G.A."/>
            <person name="Raftery D."/>
            <person name="Beamer M.A."/>
            <person name="Achilles S.L."/>
            <person name="Wiesenfeld H.C."/>
            <person name="Fredricks D.N."/>
            <person name="Hillier S.L."/>
        </authorList>
    </citation>
    <scope>NUCLEOTIDE SEQUENCE [LARGE SCALE GENOMIC DNA]</scope>
    <source>
        <strain evidence="4 5">CHIC02 1186E3-8</strain>
    </source>
</reference>
<dbReference type="SUPFAM" id="SSF55811">
    <property type="entry name" value="Nudix"/>
    <property type="match status" value="1"/>
</dbReference>
<keyword evidence="5" id="KW-1185">Reference proteome</keyword>
<dbReference type="PANTHER" id="PTHR11839:SF18">
    <property type="entry name" value="NUDIX HYDROLASE DOMAIN-CONTAINING PROTEIN"/>
    <property type="match status" value="1"/>
</dbReference>
<evidence type="ECO:0000313" key="4">
    <source>
        <dbReference type="EMBL" id="WEG35236.1"/>
    </source>
</evidence>
<name>A0ABY8C3I0_9FIRM</name>
<dbReference type="Pfam" id="PF00293">
    <property type="entry name" value="NUDIX"/>
    <property type="match status" value="1"/>
</dbReference>
<evidence type="ECO:0000256" key="2">
    <source>
        <dbReference type="ARBA" id="ARBA00022801"/>
    </source>
</evidence>
<dbReference type="PROSITE" id="PS00893">
    <property type="entry name" value="NUDIX_BOX"/>
    <property type="match status" value="1"/>
</dbReference>
<dbReference type="EMBL" id="CP118868">
    <property type="protein sequence ID" value="WEG35236.1"/>
    <property type="molecule type" value="Genomic_DNA"/>
</dbReference>
<sequence>MEKLTGDKTDSIFLEKEIGKESKFQGAVFEAIKYTIQGPDQCAYPREVVQHHGGCCIAAALPDGRFLMVRQYRFAVQQELLEFPAGKIEKGEDPAVCAQRELEEEGGYLAASVKEMGYVYPTCGYSTEKIFLYYADQLKRTAQHLDEGEHVKVEYLTLSEILQLIEEGQIHDAKTIILAYKIKTMREKGCRCSE</sequence>
<dbReference type="Proteomes" id="UP001220478">
    <property type="component" value="Chromosome"/>
</dbReference>
<keyword evidence="2 4" id="KW-0378">Hydrolase</keyword>
<dbReference type="GO" id="GO:0016787">
    <property type="term" value="F:hydrolase activity"/>
    <property type="evidence" value="ECO:0007669"/>
    <property type="project" value="UniProtKB-KW"/>
</dbReference>
<accession>A0ABY8C3I0</accession>
<dbReference type="PROSITE" id="PS51462">
    <property type="entry name" value="NUDIX"/>
    <property type="match status" value="1"/>
</dbReference>
<dbReference type="InterPro" id="IPR000086">
    <property type="entry name" value="NUDIX_hydrolase_dom"/>
</dbReference>
<organism evidence="4 5">
    <name type="scientific">Amygdalobacter indicium</name>
    <dbReference type="NCBI Taxonomy" id="3029272"/>
    <lineage>
        <taxon>Bacteria</taxon>
        <taxon>Bacillati</taxon>
        <taxon>Bacillota</taxon>
        <taxon>Clostridia</taxon>
        <taxon>Eubacteriales</taxon>
        <taxon>Oscillospiraceae</taxon>
        <taxon>Amygdalobacter</taxon>
    </lineage>
</organism>
<dbReference type="RefSeq" id="WP_315571298.1">
    <property type="nucleotide sequence ID" value="NZ_CP118868.1"/>
</dbReference>
<feature type="domain" description="Nudix hydrolase" evidence="3">
    <location>
        <begin position="50"/>
        <end position="178"/>
    </location>
</feature>
<comment type="cofactor">
    <cofactor evidence="1">
        <name>Mg(2+)</name>
        <dbReference type="ChEBI" id="CHEBI:18420"/>
    </cofactor>
</comment>
<evidence type="ECO:0000259" key="3">
    <source>
        <dbReference type="PROSITE" id="PS51462"/>
    </source>
</evidence>
<proteinExistence type="predicted"/>
<dbReference type="Gene3D" id="3.90.79.10">
    <property type="entry name" value="Nucleoside Triphosphate Pyrophosphohydrolase"/>
    <property type="match status" value="1"/>
</dbReference>
<dbReference type="PANTHER" id="PTHR11839">
    <property type="entry name" value="UDP/ADP-SUGAR PYROPHOSPHATASE"/>
    <property type="match status" value="1"/>
</dbReference>
<evidence type="ECO:0000313" key="5">
    <source>
        <dbReference type="Proteomes" id="UP001220478"/>
    </source>
</evidence>
<gene>
    <name evidence="4" type="ORF">PYS61_04700</name>
</gene>
<dbReference type="InterPro" id="IPR015797">
    <property type="entry name" value="NUDIX_hydrolase-like_dom_sf"/>
</dbReference>